<evidence type="ECO:0000256" key="20">
    <source>
        <dbReference type="ARBA" id="ARBA00023054"/>
    </source>
</evidence>
<dbReference type="GO" id="GO:0006281">
    <property type="term" value="P:DNA repair"/>
    <property type="evidence" value="ECO:0007669"/>
    <property type="project" value="UniProtKB-KW"/>
</dbReference>
<dbReference type="GO" id="GO:0005634">
    <property type="term" value="C:nucleus"/>
    <property type="evidence" value="ECO:0007669"/>
    <property type="project" value="UniProtKB-SubCell"/>
</dbReference>
<keyword evidence="13" id="KW-0493">Microtubule</keyword>
<dbReference type="GO" id="GO:0004649">
    <property type="term" value="F:poly(ADP-ribose) glycohydrolase activity"/>
    <property type="evidence" value="ECO:0007669"/>
    <property type="project" value="UniProtKB-EC"/>
</dbReference>
<evidence type="ECO:0000256" key="4">
    <source>
        <dbReference type="ARBA" id="ARBA00004305"/>
    </source>
</evidence>
<evidence type="ECO:0000256" key="13">
    <source>
        <dbReference type="ARBA" id="ARBA00022701"/>
    </source>
</evidence>
<evidence type="ECO:0000256" key="12">
    <source>
        <dbReference type="ARBA" id="ARBA00022553"/>
    </source>
</evidence>
<evidence type="ECO:0000256" key="25">
    <source>
        <dbReference type="ARBA" id="ARBA00023242"/>
    </source>
</evidence>
<evidence type="ECO:0000256" key="15">
    <source>
        <dbReference type="ARBA" id="ARBA00022763"/>
    </source>
</evidence>
<keyword evidence="25" id="KW-0539">Nucleus</keyword>
<dbReference type="InterPro" id="IPR005502">
    <property type="entry name" value="Ribosyl_crysJ1"/>
</dbReference>
<dbReference type="SUPFAM" id="SSF101478">
    <property type="entry name" value="ADP-ribosylglycohydrolase"/>
    <property type="match status" value="1"/>
</dbReference>
<evidence type="ECO:0000313" key="42">
    <source>
        <dbReference type="Proteomes" id="UP000805418"/>
    </source>
</evidence>
<dbReference type="InterPro" id="IPR000435">
    <property type="entry name" value="Tektins"/>
</dbReference>
<keyword evidence="17 38" id="KW-0460">Magnesium</keyword>
<reference evidence="41" key="1">
    <citation type="submission" date="2020-03" db="EMBL/GenBank/DDBJ databases">
        <title>Long-read based genome assembly of a Labrador retriever dog.</title>
        <authorList>
            <person name="Eory L."/>
            <person name="Zhang W."/>
            <person name="Schoenebeck J."/>
        </authorList>
    </citation>
    <scope>NUCLEOTIDE SEQUENCE [LARGE SCALE GENOMIC DNA]</scope>
    <source>
        <strain evidence="41">Labrador retriever</strain>
    </source>
</reference>
<dbReference type="GO" id="GO:0060294">
    <property type="term" value="P:cilium movement involved in cell motility"/>
    <property type="evidence" value="ECO:0000318"/>
    <property type="project" value="GO_Central"/>
</dbReference>
<dbReference type="GO" id="GO:0005929">
    <property type="term" value="C:cilium"/>
    <property type="evidence" value="ECO:0007669"/>
    <property type="project" value="UniProtKB-ARBA"/>
</dbReference>
<dbReference type="InterPro" id="IPR048256">
    <property type="entry name" value="Tektin-like"/>
</dbReference>
<dbReference type="GO" id="GO:0005815">
    <property type="term" value="C:microtubule organizing center"/>
    <property type="evidence" value="ECO:0007669"/>
    <property type="project" value="UniProtKB-SubCell"/>
</dbReference>
<comment type="subunit">
    <text evidence="8">Monomer.</text>
</comment>
<keyword evidence="21" id="KW-0969">Cilium</keyword>
<comment type="subcellular location">
    <subcellularLocation>
        <location evidence="3">Chromosome</location>
    </subcellularLocation>
    <subcellularLocation>
        <location evidence="5">Cytoplasm</location>
        <location evidence="5">Cytoskeleton</location>
        <location evidence="5">Flagellum axoneme</location>
    </subcellularLocation>
    <subcellularLocation>
        <location evidence="2">Cytoplasm</location>
        <location evidence="2">Cytoskeleton</location>
        <location evidence="2">Microtubule organizing center</location>
    </subcellularLocation>
    <subcellularLocation>
        <location evidence="4">Mitochondrion matrix</location>
    </subcellularLocation>
    <subcellularLocation>
        <location evidence="1">Nucleus</location>
    </subcellularLocation>
</comment>
<keyword evidence="19" id="KW-0282">Flagellum</keyword>
<feature type="binding site" evidence="38">
    <location>
        <position position="650"/>
    </location>
    <ligand>
        <name>Mg(2+)</name>
        <dbReference type="ChEBI" id="CHEBI:18420"/>
        <label>1</label>
    </ligand>
</feature>
<evidence type="ECO:0000256" key="1">
    <source>
        <dbReference type="ARBA" id="ARBA00004123"/>
    </source>
</evidence>
<evidence type="ECO:0000256" key="27">
    <source>
        <dbReference type="ARBA" id="ARBA00039959"/>
    </source>
</evidence>
<evidence type="ECO:0000256" key="7">
    <source>
        <dbReference type="ARBA" id="ARBA00010702"/>
    </source>
</evidence>
<evidence type="ECO:0000256" key="34">
    <source>
        <dbReference type="ARBA" id="ARBA00043193"/>
    </source>
</evidence>
<dbReference type="EC" id="3.2.1.143" evidence="9"/>
<sequence>MRHGARQRARQREKQASRGEPAGDSIPGARVTACTEGTGPTARAPLGHLPPPAPTCHLPCVPFRECVCGSGASAAASRAPGRGWCPHAACRPCVPSLLQEARQQLSADHRDKVETLDIDRGCLSLSLTSPNITLKVDPTRVPDGSSTLQQWDGFSQLNRSRAEAEMKAAVELREAMALTIAQTNNELEAQRVATEFTFRKRLREMERVYGELRWQEKNTLEEISELQEDIRHLEDDLRRKFQNLKLCHTRLESRTRRPNVELCQDQAQHGLTDEVHQLEATIAALKHKLAQAQDALDALQRHLARLQADLACKASSMLLDAKCMDTRRKLAAPAATFAPQKSCTTRTTRPWPGPSCSPCWPRRPSTRWTWLTGEGARRGGGGQSRGSACWDPLPPQDTDALGAAGTGPWGPRTPCPDGHPFHRAPGSRLPAPGSPRFAQEYKKEPDRGYGAGVITVFKKLLSPKCRDVFEPARAQFNGKGSYGNGGAMRVAGISLAYSSVQDVQKFARLSAQLTHASSLGYNGAILQALAVHLALQGESSSEHFLEQLLGHMEELESDAQSVSDARELGMEERPYSSRLKKIGALLEQDSVTREEVVSELGNGIAAFESVPTAIYCFLRCMEPDPEIPSAFNSLQRTLIYSISLGGDTDTIATMAGAIAGAYYGMEQVPESWQQSCEGYEETDVLAQNLHRLFQKSP</sequence>
<protein>
    <recommendedName>
        <fullName evidence="28">ADP-ribosylhydrolase ARH3</fullName>
        <ecNumber evidence="9">3.2.1.143</ecNumber>
    </recommendedName>
    <alternativeName>
        <fullName evidence="29">ADP-ribose glycohydrolase ARH3</fullName>
    </alternativeName>
    <alternativeName>
        <fullName evidence="30">ADP-ribosylhydrolase 3</fullName>
    </alternativeName>
    <alternativeName>
        <fullName evidence="33">O-acetyl-ADP-ribose deacetylase ARH3</fullName>
    </alternativeName>
    <alternativeName>
        <fullName evidence="34">Poly(ADP-ribose) glycohydrolase ARH3</fullName>
    </alternativeName>
    <alternativeName>
        <fullName evidence="27">Tektin-2</fullName>
    </alternativeName>
    <alternativeName>
        <fullName evidence="32">[Protein ADP-ribosylarginine] hydrolase-like protein 2</fullName>
    </alternativeName>
    <alternativeName>
        <fullName evidence="31">[Protein ADP-ribosylserine] hydrolase</fullName>
    </alternativeName>
</protein>
<evidence type="ECO:0000256" key="24">
    <source>
        <dbReference type="ARBA" id="ARBA00023212"/>
    </source>
</evidence>
<evidence type="ECO:0000256" key="14">
    <source>
        <dbReference type="ARBA" id="ARBA00022723"/>
    </source>
</evidence>
<keyword evidence="10" id="KW-0158">Chromosome</keyword>
<evidence type="ECO:0000256" key="6">
    <source>
        <dbReference type="ARBA" id="ARBA00007209"/>
    </source>
</evidence>
<dbReference type="GO" id="GO:0060271">
    <property type="term" value="P:cilium assembly"/>
    <property type="evidence" value="ECO:0000318"/>
    <property type="project" value="GO_Central"/>
</dbReference>
<dbReference type="PRINTS" id="PR00511">
    <property type="entry name" value="TEKTIN"/>
</dbReference>
<feature type="coiled-coil region" evidence="39">
    <location>
        <begin position="216"/>
        <end position="243"/>
    </location>
</feature>
<dbReference type="GO" id="GO:0140290">
    <property type="term" value="P:peptidyl-serine ADP-deribosylation"/>
    <property type="evidence" value="ECO:0007669"/>
    <property type="project" value="UniProtKB-ARBA"/>
</dbReference>
<evidence type="ECO:0000256" key="23">
    <source>
        <dbReference type="ARBA" id="ARBA00023204"/>
    </source>
</evidence>
<evidence type="ECO:0000256" key="2">
    <source>
        <dbReference type="ARBA" id="ARBA00004267"/>
    </source>
</evidence>
<comment type="function">
    <text evidence="35">Microtubule inner protein (MIP) part of the dynein-decorated doublet microtubules (DMTs) in cilia and flagellar axoneme. Plays a key role in the assembly or attachment of the inner dynein arm to microtubules in sperm flagella and tracheal cilia. Forms filamentous polymers in the walls of ciliary and flagellar microtubules.</text>
</comment>
<accession>A0A8I3QB66</accession>
<dbReference type="FunFam" id="1.10.4080.10:FF:000001">
    <property type="entry name" value="ADP-ribose glycohydrolase ARH3"/>
    <property type="match status" value="1"/>
</dbReference>
<evidence type="ECO:0000256" key="9">
    <source>
        <dbReference type="ARBA" id="ARBA00012255"/>
    </source>
</evidence>
<comment type="subunit">
    <text evidence="36">Microtubule inner protein component of sperm flagellar doublet microtubules. May interact with CCDC172.</text>
</comment>
<keyword evidence="23" id="KW-0234">DNA repair</keyword>
<dbReference type="GO" id="GO:0046872">
    <property type="term" value="F:metal ion binding"/>
    <property type="evidence" value="ECO:0007669"/>
    <property type="project" value="UniProtKB-KW"/>
</dbReference>
<keyword evidence="20 39" id="KW-0175">Coiled coil</keyword>
<dbReference type="FunCoup" id="A0A8I3QB66">
    <property type="interactions" value="930"/>
</dbReference>
<keyword evidence="26" id="KW-0966">Cell projection</keyword>
<evidence type="ECO:0000256" key="32">
    <source>
        <dbReference type="ARBA" id="ARBA00042850"/>
    </source>
</evidence>
<evidence type="ECO:0000256" key="28">
    <source>
        <dbReference type="ARBA" id="ARBA00041057"/>
    </source>
</evidence>
<dbReference type="AlphaFoldDB" id="A0A8I3QB66"/>
<evidence type="ECO:0000256" key="39">
    <source>
        <dbReference type="SAM" id="Coils"/>
    </source>
</evidence>
<dbReference type="GeneTree" id="ENSGT00950000182894"/>
<dbReference type="InterPro" id="IPR036705">
    <property type="entry name" value="Ribosyl_crysJ1_sf"/>
</dbReference>
<evidence type="ECO:0000256" key="10">
    <source>
        <dbReference type="ARBA" id="ARBA00022454"/>
    </source>
</evidence>
<gene>
    <name evidence="41" type="primary">ADPRS</name>
</gene>
<feature type="binding site" evidence="38">
    <location>
        <position position="647"/>
    </location>
    <ligand>
        <name>Mg(2+)</name>
        <dbReference type="ChEBI" id="CHEBI:18420"/>
        <label>1</label>
    </ligand>
</feature>
<evidence type="ECO:0000256" key="40">
    <source>
        <dbReference type="SAM" id="MobiDB-lite"/>
    </source>
</evidence>
<organism evidence="41 42">
    <name type="scientific">Canis lupus familiaris</name>
    <name type="common">Dog</name>
    <name type="synonym">Canis familiaris</name>
    <dbReference type="NCBI Taxonomy" id="9615"/>
    <lineage>
        <taxon>Eukaryota</taxon>
        <taxon>Metazoa</taxon>
        <taxon>Chordata</taxon>
        <taxon>Craniata</taxon>
        <taxon>Vertebrata</taxon>
        <taxon>Euteleostomi</taxon>
        <taxon>Mammalia</taxon>
        <taxon>Eutheria</taxon>
        <taxon>Laurasiatheria</taxon>
        <taxon>Carnivora</taxon>
        <taxon>Caniformia</taxon>
        <taxon>Canidae</taxon>
        <taxon>Canis</taxon>
    </lineage>
</organism>
<feature type="region of interest" description="Disordered" evidence="40">
    <location>
        <begin position="1"/>
        <end position="46"/>
    </location>
</feature>
<keyword evidence="22" id="KW-0496">Mitochondrion</keyword>
<evidence type="ECO:0000256" key="33">
    <source>
        <dbReference type="ARBA" id="ARBA00043187"/>
    </source>
</evidence>
<evidence type="ECO:0000256" key="17">
    <source>
        <dbReference type="ARBA" id="ARBA00022842"/>
    </source>
</evidence>
<dbReference type="GO" id="GO:0071451">
    <property type="term" value="P:cellular response to superoxide"/>
    <property type="evidence" value="ECO:0007669"/>
    <property type="project" value="UniProtKB-ARBA"/>
</dbReference>
<dbReference type="GO" id="GO:0005694">
    <property type="term" value="C:chromosome"/>
    <property type="evidence" value="ECO:0007669"/>
    <property type="project" value="UniProtKB-SubCell"/>
</dbReference>
<evidence type="ECO:0000256" key="30">
    <source>
        <dbReference type="ARBA" id="ARBA00042471"/>
    </source>
</evidence>
<keyword evidence="14 38" id="KW-0479">Metal-binding</keyword>
<keyword evidence="16" id="KW-0378">Hydrolase</keyword>
<keyword evidence="11" id="KW-0963">Cytoplasm</keyword>
<evidence type="ECO:0000256" key="22">
    <source>
        <dbReference type="ARBA" id="ARBA00023128"/>
    </source>
</evidence>
<dbReference type="GO" id="GO:0140292">
    <property type="term" value="F:ADP-ribosylserine hydrolase activity"/>
    <property type="evidence" value="ECO:0007669"/>
    <property type="project" value="UniProtKB-ARBA"/>
</dbReference>
<evidence type="ECO:0000256" key="19">
    <source>
        <dbReference type="ARBA" id="ARBA00022846"/>
    </source>
</evidence>
<evidence type="ECO:0000256" key="29">
    <source>
        <dbReference type="ARBA" id="ARBA00042398"/>
    </source>
</evidence>
<keyword evidence="24" id="KW-0206">Cytoskeleton</keyword>
<evidence type="ECO:0000256" key="16">
    <source>
        <dbReference type="ARBA" id="ARBA00022801"/>
    </source>
</evidence>
<reference evidence="41" key="2">
    <citation type="submission" date="2025-08" db="UniProtKB">
        <authorList>
            <consortium name="Ensembl"/>
        </authorList>
    </citation>
    <scope>IDENTIFICATION</scope>
    <source>
        <strain evidence="41">Boxer</strain>
    </source>
</reference>
<dbReference type="OrthoDB" id="410104at2759"/>
<proteinExistence type="inferred from homology"/>
<evidence type="ECO:0000256" key="26">
    <source>
        <dbReference type="ARBA" id="ARBA00023273"/>
    </source>
</evidence>
<evidence type="ECO:0000256" key="37">
    <source>
        <dbReference type="ARBA" id="ARBA00049015"/>
    </source>
</evidence>
<dbReference type="GO" id="GO:0005874">
    <property type="term" value="C:microtubule"/>
    <property type="evidence" value="ECO:0007669"/>
    <property type="project" value="UniProtKB-KW"/>
</dbReference>
<evidence type="ECO:0000256" key="35">
    <source>
        <dbReference type="ARBA" id="ARBA00046197"/>
    </source>
</evidence>
<dbReference type="Pfam" id="PF03148">
    <property type="entry name" value="Tektin"/>
    <property type="match status" value="1"/>
</dbReference>
<keyword evidence="18" id="KW-0832">Ubl conjugation</keyword>
<evidence type="ECO:0000256" key="8">
    <source>
        <dbReference type="ARBA" id="ARBA00011245"/>
    </source>
</evidence>
<feature type="binding site" evidence="38">
    <location>
        <position position="649"/>
    </location>
    <ligand>
        <name>Mg(2+)</name>
        <dbReference type="ChEBI" id="CHEBI:18420"/>
        <label>1</label>
    </ligand>
</feature>
<dbReference type="PANTHER" id="PTHR19960">
    <property type="entry name" value="TEKTIN"/>
    <property type="match status" value="1"/>
</dbReference>
<evidence type="ECO:0000256" key="36">
    <source>
        <dbReference type="ARBA" id="ARBA00046707"/>
    </source>
</evidence>
<keyword evidence="15" id="KW-0227">DNA damage</keyword>
<dbReference type="Gene3D" id="1.10.4080.10">
    <property type="entry name" value="ADP-ribosylation/Crystallin J1"/>
    <property type="match status" value="1"/>
</dbReference>
<evidence type="ECO:0000256" key="3">
    <source>
        <dbReference type="ARBA" id="ARBA00004286"/>
    </source>
</evidence>
<evidence type="ECO:0000256" key="31">
    <source>
        <dbReference type="ARBA" id="ARBA00042722"/>
    </source>
</evidence>
<dbReference type="Ensembl" id="ENSCAFT00845054946.1">
    <property type="protein sequence ID" value="ENSCAFP00845043209.1"/>
    <property type="gene ID" value="ENSCAFG00845030916.1"/>
</dbReference>
<comment type="similarity">
    <text evidence="7">Belongs to the ADP-ribosylglycohydrolase family.</text>
</comment>
<dbReference type="Proteomes" id="UP000805418">
    <property type="component" value="Chromosome 15"/>
</dbReference>
<evidence type="ECO:0000313" key="41">
    <source>
        <dbReference type="Ensembl" id="ENSCAFP00845043209.1"/>
    </source>
</evidence>
<evidence type="ECO:0000256" key="21">
    <source>
        <dbReference type="ARBA" id="ARBA00023069"/>
    </source>
</evidence>
<dbReference type="PANTHER" id="PTHR19960:SF29">
    <property type="entry name" value="TEKTIN-2"/>
    <property type="match status" value="1"/>
</dbReference>
<keyword evidence="42" id="KW-1185">Reference proteome</keyword>
<dbReference type="Pfam" id="PF03747">
    <property type="entry name" value="ADP_ribosyl_GH"/>
    <property type="match status" value="1"/>
</dbReference>
<evidence type="ECO:0000256" key="5">
    <source>
        <dbReference type="ARBA" id="ARBA00004611"/>
    </source>
</evidence>
<evidence type="ECO:0000256" key="18">
    <source>
        <dbReference type="ARBA" id="ARBA00022843"/>
    </source>
</evidence>
<feature type="coiled-coil region" evidence="39">
    <location>
        <begin position="268"/>
        <end position="309"/>
    </location>
</feature>
<name>A0A8I3QB66_CANLF</name>
<comment type="cofactor">
    <cofactor evidence="38">
        <name>Mg(2+)</name>
        <dbReference type="ChEBI" id="CHEBI:18420"/>
    </cofactor>
    <text evidence="38">Binds 2 magnesium ions per subunit.</text>
</comment>
<comment type="catalytic activity">
    <reaction evidence="37">
        <text>alpha-NAD(+) + H2O = ADP-D-ribose + nicotinamide + H(+)</text>
        <dbReference type="Rhea" id="RHEA:68792"/>
        <dbReference type="ChEBI" id="CHEBI:15377"/>
        <dbReference type="ChEBI" id="CHEBI:15378"/>
        <dbReference type="ChEBI" id="CHEBI:17154"/>
        <dbReference type="ChEBI" id="CHEBI:57967"/>
        <dbReference type="ChEBI" id="CHEBI:77017"/>
    </reaction>
</comment>
<reference evidence="41" key="3">
    <citation type="submission" date="2025-09" db="UniProtKB">
        <authorList>
            <consortium name="Ensembl"/>
        </authorList>
    </citation>
    <scope>IDENTIFICATION</scope>
    <source>
        <strain evidence="41">Boxer</strain>
    </source>
</reference>
<keyword evidence="12" id="KW-0597">Phosphoprotein</keyword>
<evidence type="ECO:0000256" key="11">
    <source>
        <dbReference type="ARBA" id="ARBA00022490"/>
    </source>
</evidence>
<dbReference type="GO" id="GO:0015630">
    <property type="term" value="C:microtubule cytoskeleton"/>
    <property type="evidence" value="ECO:0000318"/>
    <property type="project" value="GO_Central"/>
</dbReference>
<comment type="similarity">
    <text evidence="6">Belongs to the tektin family.</text>
</comment>
<evidence type="ECO:0000256" key="38">
    <source>
        <dbReference type="PIRSR" id="PIRSR605502-1"/>
    </source>
</evidence>
<dbReference type="GO" id="GO:0005759">
    <property type="term" value="C:mitochondrial matrix"/>
    <property type="evidence" value="ECO:0007669"/>
    <property type="project" value="UniProtKB-SubCell"/>
</dbReference>